<proteinExistence type="inferred from homology"/>
<feature type="domain" description="Methyl-accepting transducer" evidence="11">
    <location>
        <begin position="476"/>
        <end position="705"/>
    </location>
</feature>
<dbReference type="SUPFAM" id="SSF158472">
    <property type="entry name" value="HAMP domain-like"/>
    <property type="match status" value="1"/>
</dbReference>
<dbReference type="PROSITE" id="PS50111">
    <property type="entry name" value="CHEMOTAXIS_TRANSDUC_2"/>
    <property type="match status" value="1"/>
</dbReference>
<dbReference type="Gene3D" id="6.10.340.10">
    <property type="match status" value="1"/>
</dbReference>
<dbReference type="PRINTS" id="PR00260">
    <property type="entry name" value="CHEMTRNSDUCR"/>
</dbReference>
<reference evidence="13" key="1">
    <citation type="submission" date="2021-12" db="EMBL/GenBank/DDBJ databases">
        <authorList>
            <person name="Li Y."/>
        </authorList>
    </citation>
    <scope>NUCLEOTIDE SEQUENCE</scope>
    <source>
        <strain evidence="13">DKSPLA3</strain>
    </source>
</reference>
<dbReference type="RefSeq" id="WP_231814215.1">
    <property type="nucleotide sequence ID" value="NZ_JAJOZR010000006.1"/>
</dbReference>
<keyword evidence="5 10" id="KW-1133">Transmembrane helix</keyword>
<evidence type="ECO:0000256" key="4">
    <source>
        <dbReference type="ARBA" id="ARBA00022692"/>
    </source>
</evidence>
<feature type="region of interest" description="Disordered" evidence="9">
    <location>
        <begin position="481"/>
        <end position="502"/>
    </location>
</feature>
<keyword evidence="14" id="KW-1185">Reference proteome</keyword>
<evidence type="ECO:0000259" key="11">
    <source>
        <dbReference type="PROSITE" id="PS50111"/>
    </source>
</evidence>
<evidence type="ECO:0000256" key="8">
    <source>
        <dbReference type="PROSITE-ProRule" id="PRU00284"/>
    </source>
</evidence>
<keyword evidence="3" id="KW-0145">Chemotaxis</keyword>
<dbReference type="GO" id="GO:0006935">
    <property type="term" value="P:chemotaxis"/>
    <property type="evidence" value="ECO:0007669"/>
    <property type="project" value="UniProtKB-KW"/>
</dbReference>
<dbReference type="EMBL" id="JAJOZR010000006">
    <property type="protein sequence ID" value="MCD7109522.1"/>
    <property type="molecule type" value="Genomic_DNA"/>
</dbReference>
<dbReference type="CDD" id="cd12912">
    <property type="entry name" value="PDC2_MCP_like"/>
    <property type="match status" value="1"/>
</dbReference>
<evidence type="ECO:0000256" key="9">
    <source>
        <dbReference type="SAM" id="MobiDB-lite"/>
    </source>
</evidence>
<comment type="similarity">
    <text evidence="7">Belongs to the methyl-accepting chemotaxis (MCP) protein family.</text>
</comment>
<evidence type="ECO:0000313" key="13">
    <source>
        <dbReference type="EMBL" id="MCD7109522.1"/>
    </source>
</evidence>
<dbReference type="GO" id="GO:0005886">
    <property type="term" value="C:plasma membrane"/>
    <property type="evidence" value="ECO:0007669"/>
    <property type="project" value="UniProtKB-SubCell"/>
</dbReference>
<comment type="caution">
    <text evidence="13">The sequence shown here is derived from an EMBL/GenBank/DDBJ whole genome shotgun (WGS) entry which is preliminary data.</text>
</comment>
<dbReference type="PANTHER" id="PTHR43531">
    <property type="entry name" value="PROTEIN ICFG"/>
    <property type="match status" value="1"/>
</dbReference>
<dbReference type="PROSITE" id="PS50885">
    <property type="entry name" value="HAMP"/>
    <property type="match status" value="2"/>
</dbReference>
<dbReference type="SUPFAM" id="SSF58104">
    <property type="entry name" value="Methyl-accepting chemotaxis protein (MCP) signaling domain"/>
    <property type="match status" value="1"/>
</dbReference>
<keyword evidence="2" id="KW-1003">Cell membrane</keyword>
<evidence type="ECO:0000256" key="6">
    <source>
        <dbReference type="ARBA" id="ARBA00023136"/>
    </source>
</evidence>
<dbReference type="SMART" id="SM00283">
    <property type="entry name" value="MA"/>
    <property type="match status" value="1"/>
</dbReference>
<keyword evidence="6 10" id="KW-0472">Membrane</keyword>
<dbReference type="CDD" id="cd11386">
    <property type="entry name" value="MCP_signal"/>
    <property type="match status" value="1"/>
</dbReference>
<evidence type="ECO:0000256" key="3">
    <source>
        <dbReference type="ARBA" id="ARBA00022500"/>
    </source>
</evidence>
<evidence type="ECO:0000256" key="7">
    <source>
        <dbReference type="ARBA" id="ARBA00029447"/>
    </source>
</evidence>
<feature type="transmembrane region" description="Helical" evidence="10">
    <location>
        <begin position="12"/>
        <end position="34"/>
    </location>
</feature>
<accession>A0A9X1NR41</accession>
<dbReference type="SMART" id="SM00304">
    <property type="entry name" value="HAMP"/>
    <property type="match status" value="2"/>
</dbReference>
<dbReference type="FunFam" id="1.10.287.950:FF:000001">
    <property type="entry name" value="Methyl-accepting chemotaxis sensory transducer"/>
    <property type="match status" value="1"/>
</dbReference>
<evidence type="ECO:0000256" key="5">
    <source>
        <dbReference type="ARBA" id="ARBA00022989"/>
    </source>
</evidence>
<dbReference type="InterPro" id="IPR033479">
    <property type="entry name" value="dCache_1"/>
</dbReference>
<dbReference type="CDD" id="cd06225">
    <property type="entry name" value="HAMP"/>
    <property type="match status" value="1"/>
</dbReference>
<evidence type="ECO:0000256" key="10">
    <source>
        <dbReference type="SAM" id="Phobius"/>
    </source>
</evidence>
<dbReference type="Pfam" id="PF02743">
    <property type="entry name" value="dCache_1"/>
    <property type="match status" value="1"/>
</dbReference>
<feature type="domain" description="HAMP" evidence="12">
    <location>
        <begin position="419"/>
        <end position="471"/>
    </location>
</feature>
<dbReference type="InterPro" id="IPR004089">
    <property type="entry name" value="MCPsignal_dom"/>
</dbReference>
<dbReference type="Gene3D" id="3.30.450.20">
    <property type="entry name" value="PAS domain"/>
    <property type="match status" value="2"/>
</dbReference>
<name>A0A9X1NR41_9HYPH</name>
<protein>
    <submittedName>
        <fullName evidence="13">Methyl-accepting chemotaxis protein</fullName>
    </submittedName>
</protein>
<keyword evidence="4 10" id="KW-0812">Transmembrane</keyword>
<dbReference type="PANTHER" id="PTHR43531:SF11">
    <property type="entry name" value="METHYL-ACCEPTING CHEMOTAXIS PROTEIN 3"/>
    <property type="match status" value="1"/>
</dbReference>
<gene>
    <name evidence="13" type="ORF">LRX75_10740</name>
</gene>
<feature type="domain" description="HAMP" evidence="12">
    <location>
        <begin position="338"/>
        <end position="391"/>
    </location>
</feature>
<feature type="region of interest" description="Disordered" evidence="9">
    <location>
        <begin position="733"/>
        <end position="764"/>
    </location>
</feature>
<dbReference type="GO" id="GO:0007165">
    <property type="term" value="P:signal transduction"/>
    <property type="evidence" value="ECO:0007669"/>
    <property type="project" value="UniProtKB-KW"/>
</dbReference>
<feature type="region of interest" description="Disordered" evidence="9">
    <location>
        <begin position="396"/>
        <end position="422"/>
    </location>
</feature>
<feature type="compositionally biased region" description="Basic and acidic residues" evidence="9">
    <location>
        <begin position="402"/>
        <end position="419"/>
    </location>
</feature>
<feature type="transmembrane region" description="Helical" evidence="10">
    <location>
        <begin position="314"/>
        <end position="337"/>
    </location>
</feature>
<comment type="subcellular location">
    <subcellularLocation>
        <location evidence="1">Cell membrane</location>
        <topology evidence="1">Multi-pass membrane protein</topology>
    </subcellularLocation>
</comment>
<sequence length="785" mass="82352">MFPKTATGRNMFAIVATGVTTTVATAGILLYLAYHEVRDRSIAEMTNAAATSAANVETRFGALKALSFNMRSYLVAATRTGAPSREETDAFLRQLLIDTPAAVGVSTGWEPDAFDGKDAAFKGKPGHDATGRYVPYFARSGETILHDPLIDYDKPGAGDYYQVPKQTGRDFFTEPYQYAIDGKNVLMTSFMVPLLKDGRFVGVTGVDTALDSLSRDLSSLKPLGAGFVALISQSGSIVAYPDPALLGKSLKDSGLDAAAWEQVVARPGTPVEMANADGSQNLAVAVPVNILPGTTWYTVVSVPVPALFAGLKSLALTSLVVVGIATVLLIAVATALANRFRNRLGKVIAATNSIAAGRVDADLSDTTAKDEIGDMARSLEVLRDSTVARMRLEQEAAANRSLSEEERQRKAEADRRRAADMAQATSGLGEGLRHLADGDLTFQLADPFAADFETLRADFNAAVTQLSQTLAAVAQATDAIDTGSREVSSSAEDLSRRTEQQAASLEETAAALDQITVNVTNSSKRADEARKVAILANDSAAQSGRVVANAVDAMQKIEASSNEVSNIIGVIDEIAFQTNLLALNAGVEAARAGEAGKGFAVVAQEVRELAQRSAKAAKDIKDLIRTSSNEVQNGVRLVSDTGEALRLIEGYIITVNQHMASIATSAGEQSVGLAEVNTAVNQMDQVTQQNAAMVEETSAAGATLATESGRLRALIAQFQLGTALRLTATAMAAGPTPTRAAPRASGGASGRPAPHTAAAPVRHPAAQVTRAVAGNAALQESWEEF</sequence>
<dbReference type="Gene3D" id="1.10.287.950">
    <property type="entry name" value="Methyl-accepting chemotaxis protein"/>
    <property type="match status" value="1"/>
</dbReference>
<dbReference type="InterPro" id="IPR003660">
    <property type="entry name" value="HAMP_dom"/>
</dbReference>
<evidence type="ECO:0000259" key="12">
    <source>
        <dbReference type="PROSITE" id="PS50885"/>
    </source>
</evidence>
<dbReference type="CDD" id="cd12913">
    <property type="entry name" value="PDC1_MCP_like"/>
    <property type="match status" value="1"/>
</dbReference>
<evidence type="ECO:0000313" key="14">
    <source>
        <dbReference type="Proteomes" id="UP001139089"/>
    </source>
</evidence>
<dbReference type="Pfam" id="PF00672">
    <property type="entry name" value="HAMP"/>
    <property type="match status" value="1"/>
</dbReference>
<evidence type="ECO:0000256" key="2">
    <source>
        <dbReference type="ARBA" id="ARBA00022475"/>
    </source>
</evidence>
<feature type="compositionally biased region" description="Low complexity" evidence="9">
    <location>
        <begin position="733"/>
        <end position="754"/>
    </location>
</feature>
<dbReference type="Proteomes" id="UP001139089">
    <property type="component" value="Unassembled WGS sequence"/>
</dbReference>
<dbReference type="AlphaFoldDB" id="A0A9X1NR41"/>
<dbReference type="InterPro" id="IPR051310">
    <property type="entry name" value="MCP_chemotaxis"/>
</dbReference>
<organism evidence="13 14">
    <name type="scientific">Rhizobium quercicola</name>
    <dbReference type="NCBI Taxonomy" id="2901226"/>
    <lineage>
        <taxon>Bacteria</taxon>
        <taxon>Pseudomonadati</taxon>
        <taxon>Pseudomonadota</taxon>
        <taxon>Alphaproteobacteria</taxon>
        <taxon>Hyphomicrobiales</taxon>
        <taxon>Rhizobiaceae</taxon>
        <taxon>Rhizobium/Agrobacterium group</taxon>
        <taxon>Rhizobium</taxon>
    </lineage>
</organism>
<evidence type="ECO:0000256" key="1">
    <source>
        <dbReference type="ARBA" id="ARBA00004651"/>
    </source>
</evidence>
<dbReference type="GO" id="GO:0004888">
    <property type="term" value="F:transmembrane signaling receptor activity"/>
    <property type="evidence" value="ECO:0007669"/>
    <property type="project" value="InterPro"/>
</dbReference>
<dbReference type="Pfam" id="PF00015">
    <property type="entry name" value="MCPsignal"/>
    <property type="match status" value="1"/>
</dbReference>
<keyword evidence="8" id="KW-0807">Transducer</keyword>
<dbReference type="InterPro" id="IPR004090">
    <property type="entry name" value="Chemotax_Me-accpt_rcpt"/>
</dbReference>